<dbReference type="SUPFAM" id="SSF53335">
    <property type="entry name" value="S-adenosyl-L-methionine-dependent methyltransferases"/>
    <property type="match status" value="1"/>
</dbReference>
<name>A0A367LW50_PSEAI</name>
<feature type="non-terminal residue" evidence="3">
    <location>
        <position position="110"/>
    </location>
</feature>
<sequence length="110" mass="12073">TLLAEVDRDPSARLGHPRWLLKALKQAWPEQLDALCAANNAPPPMTLRVNRRRGERDAYLAELAEAGIEARACDYSRDGIQLAAPRDVRELPGFAEGRVSVQDEAAQLAA</sequence>
<keyword evidence="1" id="KW-0694">RNA-binding</keyword>
<evidence type="ECO:0000313" key="3">
    <source>
        <dbReference type="EMBL" id="RCI69231.1"/>
    </source>
</evidence>
<organism evidence="3 4">
    <name type="scientific">Pseudomonas aeruginosa</name>
    <dbReference type="NCBI Taxonomy" id="287"/>
    <lineage>
        <taxon>Bacteria</taxon>
        <taxon>Pseudomonadati</taxon>
        <taxon>Pseudomonadota</taxon>
        <taxon>Gammaproteobacteria</taxon>
        <taxon>Pseudomonadales</taxon>
        <taxon>Pseudomonadaceae</taxon>
        <taxon>Pseudomonas</taxon>
    </lineage>
</organism>
<keyword evidence="1 3" id="KW-0489">Methyltransferase</keyword>
<dbReference type="Gene3D" id="1.10.287.730">
    <property type="entry name" value="Helix hairpin bin"/>
    <property type="match status" value="1"/>
</dbReference>
<feature type="domain" description="SAM-dependent MTase RsmB/NOP-type" evidence="2">
    <location>
        <begin position="35"/>
        <end position="110"/>
    </location>
</feature>
<comment type="similarity">
    <text evidence="1">Belongs to the class I-like SAM-binding methyltransferase superfamily. RsmB/NOP family.</text>
</comment>
<keyword evidence="1" id="KW-0949">S-adenosyl-L-methionine</keyword>
<gene>
    <name evidence="3" type="ORF">DT376_41055</name>
</gene>
<dbReference type="AlphaFoldDB" id="A0A367LW50"/>
<comment type="caution">
    <text evidence="1">Lacks conserved residue(s) required for the propagation of feature annotation.</text>
</comment>
<dbReference type="InterPro" id="IPR029063">
    <property type="entry name" value="SAM-dependent_MTases_sf"/>
</dbReference>
<dbReference type="InterPro" id="IPR001678">
    <property type="entry name" value="MeTrfase_RsmB-F_NOP2_dom"/>
</dbReference>
<evidence type="ECO:0000256" key="1">
    <source>
        <dbReference type="PROSITE-ProRule" id="PRU01023"/>
    </source>
</evidence>
<dbReference type="Pfam" id="PF22458">
    <property type="entry name" value="RsmF-B_ferredox"/>
    <property type="match status" value="1"/>
</dbReference>
<keyword evidence="1 3" id="KW-0808">Transferase</keyword>
<dbReference type="Gene3D" id="3.30.70.1170">
    <property type="entry name" value="Sun protein, domain 3"/>
    <property type="match status" value="1"/>
</dbReference>
<dbReference type="GO" id="GO:0032259">
    <property type="term" value="P:methylation"/>
    <property type="evidence" value="ECO:0007669"/>
    <property type="project" value="UniProtKB-KW"/>
</dbReference>
<reference evidence="3 4" key="1">
    <citation type="submission" date="2018-07" db="EMBL/GenBank/DDBJ databases">
        <title>Mechanisms of high-level aminoglycoside resistance among Gram-negative pathogens in Brazil.</title>
        <authorList>
            <person name="Ballaben A.S."/>
            <person name="Darini A.L.C."/>
            <person name="Doi Y."/>
        </authorList>
    </citation>
    <scope>NUCLEOTIDE SEQUENCE [LARGE SCALE GENOMIC DNA]</scope>
    <source>
        <strain evidence="3 4">B2-305</strain>
    </source>
</reference>
<accession>A0A367LW50</accession>
<dbReference type="InterPro" id="IPR054728">
    <property type="entry name" value="RsmB-like_ferredoxin"/>
</dbReference>
<dbReference type="GO" id="GO:0008168">
    <property type="term" value="F:methyltransferase activity"/>
    <property type="evidence" value="ECO:0007669"/>
    <property type="project" value="UniProtKB-KW"/>
</dbReference>
<dbReference type="FunFam" id="3.30.70.1170:FF:000002">
    <property type="entry name" value="Ribosomal RNA small subunit methyltransferase B"/>
    <property type="match status" value="1"/>
</dbReference>
<feature type="non-terminal residue" evidence="3">
    <location>
        <position position="1"/>
    </location>
</feature>
<dbReference type="PROSITE" id="PS51686">
    <property type="entry name" value="SAM_MT_RSMB_NOP"/>
    <property type="match status" value="1"/>
</dbReference>
<proteinExistence type="inferred from homology"/>
<evidence type="ECO:0000313" key="4">
    <source>
        <dbReference type="Proteomes" id="UP000253594"/>
    </source>
</evidence>
<dbReference type="Proteomes" id="UP000253594">
    <property type="component" value="Unassembled WGS sequence"/>
</dbReference>
<dbReference type="GO" id="GO:0003723">
    <property type="term" value="F:RNA binding"/>
    <property type="evidence" value="ECO:0007669"/>
    <property type="project" value="UniProtKB-UniRule"/>
</dbReference>
<dbReference type="EMBL" id="QORE01003293">
    <property type="protein sequence ID" value="RCI69231.1"/>
    <property type="molecule type" value="Genomic_DNA"/>
</dbReference>
<protein>
    <submittedName>
        <fullName evidence="3">16S rRNA (Cytosine(967)-C(5))-methyltransferase</fullName>
    </submittedName>
</protein>
<comment type="caution">
    <text evidence="3">The sequence shown here is derived from an EMBL/GenBank/DDBJ whole genome shotgun (WGS) entry which is preliminary data.</text>
</comment>
<evidence type="ECO:0000259" key="2">
    <source>
        <dbReference type="PROSITE" id="PS51686"/>
    </source>
</evidence>